<feature type="zinc finger region" description="C3H1-type" evidence="4">
    <location>
        <begin position="70"/>
        <end position="99"/>
    </location>
</feature>
<keyword evidence="4" id="KW-0862">Zinc</keyword>
<dbReference type="SUPFAM" id="SSF117839">
    <property type="entry name" value="WWE domain"/>
    <property type="match status" value="1"/>
</dbReference>
<dbReference type="PANTHER" id="PTHR45740">
    <property type="entry name" value="POLY [ADP-RIBOSE] POLYMERASE"/>
    <property type="match status" value="1"/>
</dbReference>
<feature type="domain" description="WWE" evidence="7">
    <location>
        <begin position="649"/>
        <end position="736"/>
    </location>
</feature>
<comment type="similarity">
    <text evidence="3">Belongs to the ARTD/PARP family.</text>
</comment>
<dbReference type="PROSITE" id="PS50103">
    <property type="entry name" value="ZF_C3H1"/>
    <property type="match status" value="3"/>
</dbReference>
<accession>A0ABN8QLP6</accession>
<evidence type="ECO:0000313" key="10">
    <source>
        <dbReference type="Proteomes" id="UP001159427"/>
    </source>
</evidence>
<feature type="non-terminal residue" evidence="9">
    <location>
        <position position="1109"/>
    </location>
</feature>
<keyword evidence="4" id="KW-0479">Metal-binding</keyword>
<keyword evidence="4" id="KW-0863">Zinc-finger</keyword>
<feature type="domain" description="C3H1-type" evidence="6">
    <location>
        <begin position="443"/>
        <end position="470"/>
    </location>
</feature>
<feature type="compositionally biased region" description="Polar residues" evidence="5">
    <location>
        <begin position="762"/>
        <end position="775"/>
    </location>
</feature>
<evidence type="ECO:0000259" key="6">
    <source>
        <dbReference type="PROSITE" id="PS50103"/>
    </source>
</evidence>
<evidence type="ECO:0000313" key="9">
    <source>
        <dbReference type="EMBL" id="CAH3164395.1"/>
    </source>
</evidence>
<evidence type="ECO:0000256" key="5">
    <source>
        <dbReference type="SAM" id="MobiDB-lite"/>
    </source>
</evidence>
<dbReference type="Gene3D" id="3.30.720.50">
    <property type="match status" value="1"/>
</dbReference>
<dbReference type="Gene3D" id="3.90.228.10">
    <property type="match status" value="1"/>
</dbReference>
<evidence type="ECO:0000256" key="4">
    <source>
        <dbReference type="PROSITE-ProRule" id="PRU00723"/>
    </source>
</evidence>
<dbReference type="PROSITE" id="PS50918">
    <property type="entry name" value="WWE"/>
    <property type="match status" value="1"/>
</dbReference>
<name>A0ABN8QLP6_9CNID</name>
<feature type="domain" description="PARP catalytic" evidence="8">
    <location>
        <begin position="770"/>
        <end position="994"/>
    </location>
</feature>
<dbReference type="InterPro" id="IPR051712">
    <property type="entry name" value="ARTD-AVP"/>
</dbReference>
<evidence type="ECO:0000259" key="7">
    <source>
        <dbReference type="PROSITE" id="PS50918"/>
    </source>
</evidence>
<comment type="caution">
    <text evidence="9">The sequence shown here is derived from an EMBL/GenBank/DDBJ whole genome shotgun (WGS) entry which is preliminary data.</text>
</comment>
<dbReference type="CDD" id="cd01439">
    <property type="entry name" value="TCCD_inducible_PARP_like"/>
    <property type="match status" value="1"/>
</dbReference>
<proteinExistence type="inferred from homology"/>
<feature type="domain" description="C3H1-type" evidence="6">
    <location>
        <begin position="70"/>
        <end position="99"/>
    </location>
</feature>
<dbReference type="EMBL" id="CALNXI010001312">
    <property type="protein sequence ID" value="CAH3164395.1"/>
    <property type="molecule type" value="Genomic_DNA"/>
</dbReference>
<dbReference type="InterPro" id="IPR000571">
    <property type="entry name" value="Znf_CCCH"/>
</dbReference>
<dbReference type="InterPro" id="IPR018123">
    <property type="entry name" value="WWE-dom_subgr"/>
</dbReference>
<evidence type="ECO:0000256" key="2">
    <source>
        <dbReference type="ARBA" id="ARBA00023242"/>
    </source>
</evidence>
<keyword evidence="10" id="KW-1185">Reference proteome</keyword>
<dbReference type="InterPro" id="IPR004170">
    <property type="entry name" value="WWE_dom"/>
</dbReference>
<dbReference type="SMART" id="SM00356">
    <property type="entry name" value="ZnF_C3H1"/>
    <property type="match status" value="5"/>
</dbReference>
<dbReference type="SMART" id="SM00678">
    <property type="entry name" value="WWE"/>
    <property type="match status" value="1"/>
</dbReference>
<evidence type="ECO:0000256" key="1">
    <source>
        <dbReference type="ARBA" id="ARBA00004123"/>
    </source>
</evidence>
<feature type="region of interest" description="Disordered" evidence="5">
    <location>
        <begin position="762"/>
        <end position="786"/>
    </location>
</feature>
<dbReference type="InterPro" id="IPR037197">
    <property type="entry name" value="WWE_dom_sf"/>
</dbReference>
<dbReference type="PANTHER" id="PTHR45740:SF2">
    <property type="entry name" value="POLY [ADP-RIBOSE] POLYMERASE"/>
    <property type="match status" value="1"/>
</dbReference>
<dbReference type="Gene3D" id="3.30.1370.210">
    <property type="match status" value="1"/>
</dbReference>
<dbReference type="Pfam" id="PF02825">
    <property type="entry name" value="WWE"/>
    <property type="match status" value="2"/>
</dbReference>
<feature type="zinc finger region" description="C3H1-type" evidence="4">
    <location>
        <begin position="367"/>
        <end position="396"/>
    </location>
</feature>
<dbReference type="Pfam" id="PF00644">
    <property type="entry name" value="PARP"/>
    <property type="match status" value="1"/>
</dbReference>
<feature type="domain" description="C3H1-type" evidence="6">
    <location>
        <begin position="367"/>
        <end position="396"/>
    </location>
</feature>
<dbReference type="SUPFAM" id="SSF56399">
    <property type="entry name" value="ADP-ribosylation"/>
    <property type="match status" value="1"/>
</dbReference>
<dbReference type="Proteomes" id="UP001159427">
    <property type="component" value="Unassembled WGS sequence"/>
</dbReference>
<organism evidence="9 10">
    <name type="scientific">Porites evermanni</name>
    <dbReference type="NCBI Taxonomy" id="104178"/>
    <lineage>
        <taxon>Eukaryota</taxon>
        <taxon>Metazoa</taxon>
        <taxon>Cnidaria</taxon>
        <taxon>Anthozoa</taxon>
        <taxon>Hexacorallia</taxon>
        <taxon>Scleractinia</taxon>
        <taxon>Fungiina</taxon>
        <taxon>Poritidae</taxon>
        <taxon>Porites</taxon>
    </lineage>
</organism>
<gene>
    <name evidence="9" type="ORF">PEVE_00004955</name>
</gene>
<evidence type="ECO:0000259" key="8">
    <source>
        <dbReference type="PROSITE" id="PS51059"/>
    </source>
</evidence>
<dbReference type="InterPro" id="IPR012317">
    <property type="entry name" value="Poly(ADP-ribose)pol_cat_dom"/>
</dbReference>
<protein>
    <recommendedName>
        <fullName evidence="11">Poly [ADP-ribose] polymerase 12</fullName>
    </recommendedName>
</protein>
<reference evidence="9 10" key="1">
    <citation type="submission" date="2022-05" db="EMBL/GenBank/DDBJ databases">
        <authorList>
            <consortium name="Genoscope - CEA"/>
            <person name="William W."/>
        </authorList>
    </citation>
    <scope>NUCLEOTIDE SEQUENCE [LARGE SCALE GENOMIC DNA]</scope>
</reference>
<evidence type="ECO:0000256" key="3">
    <source>
        <dbReference type="ARBA" id="ARBA00024347"/>
    </source>
</evidence>
<evidence type="ECO:0008006" key="11">
    <source>
        <dbReference type="Google" id="ProtNLM"/>
    </source>
</evidence>
<feature type="zinc finger region" description="C3H1-type" evidence="4">
    <location>
        <begin position="443"/>
        <end position="470"/>
    </location>
</feature>
<sequence length="1109" mass="126745">MADDVLAEKVFNYICGSGGFVQLSVLLKQSSPLGSRKSEFEAKTWLVSQADKRLVVVKDFNGEIAGVRIDLGRKICRQYHDKGSCRSAHGKCKFWHICKGFIEENCDGKCNRSHNFLDEENHKKTNELGLAKHPNETIRRFVFWSLPQVCKLYTRGICTLDSCLYLHLCSQAVRGSACSCSLSHNLTDSHNMKILQQYDLVRHQSMSTVFVRCNILVPKEQRVLHKAHDFLPCVCNVGKKSSYEAMGVIQGTDTPSLEASAPYRHETPKSPFQRKVVEPTKVSKKDQHMSSKVGVAASATAQPAEVKVFEYLCTEYDCSASLSVISKRTDLFPSEFKDVEAWFRSKNGSFLTTEDDHGKITQVDAYSTKARLCLSYNNSYYGECNRRNCSYLHVCREYITDSCSNGATCPRNHHFQDDRERALLSKIRLDKLTDEQLRKLVLLSTPQICVEYNNGWCDLGESCSKIHMCREHLKKCFRREYGCNLLHEEAMNTEHTQAILERFQLGHHKSDLVKKIILVCDQREKSACFLTRHILVNRPDATICAEFILSKCKNGSKCTGHHCFLPYHWQYRDAGEWKSFNEKDNERIEKLYCDVTMDVIECYAEGMQISFESDEFSFLDEMYDVDILLDNRMLLRSYYFGYTPVRRLSTESDVNSSNPLAMEWIWYWQDENGLWRMYDQDYTGKDLQESLEKAFLNKKNDFKFGIADQDYILSFNPLSDMRQTNVKYGTTKKVRRRPRKFVSKDDISQLKRSQNAVRIQQGRNARATNMPSHWSSMPPKREYQRVPLSRRSDEFKKVEKLFKKSIKWNVVIVGIERVQNPFMWEKYQRKKENMAAARTGSIQGRFVNERQLFHGTNPEIVEAICKQNFDWRLHGKNATVYGEGSYFALNSSYSDRYAKEDSKGSKFMFVAKVLVGSYTTGHSSYRRLPSKEPSNPASDLYDSCVDDRSFPTIYVVFDTDQFYPEYIIEYYTTRDGHQQPAGPVTRAPAPRPRRLPAAMGVAATAHYNASSLSTSYQTTTSSSVLSPVQALYSSSLLSLGGYTSTSSTTYNSPSANYYHDSPIAGVTPFTSSSVLSPVQAPYSSSLTGLGGFYTSTSSTTYNPSSANYY</sequence>
<comment type="subcellular location">
    <subcellularLocation>
        <location evidence="1">Nucleus</location>
    </subcellularLocation>
</comment>
<dbReference type="PROSITE" id="PS51059">
    <property type="entry name" value="PARP_CATALYTIC"/>
    <property type="match status" value="1"/>
</dbReference>
<keyword evidence="2" id="KW-0539">Nucleus</keyword>